<reference evidence="1 2" key="1">
    <citation type="journal article" date="2019" name="Nat. Ecol. Evol.">
        <title>Megaphylogeny resolves global patterns of mushroom evolution.</title>
        <authorList>
            <person name="Varga T."/>
            <person name="Krizsan K."/>
            <person name="Foldi C."/>
            <person name="Dima B."/>
            <person name="Sanchez-Garcia M."/>
            <person name="Sanchez-Ramirez S."/>
            <person name="Szollosi G.J."/>
            <person name="Szarkandi J.G."/>
            <person name="Papp V."/>
            <person name="Albert L."/>
            <person name="Andreopoulos W."/>
            <person name="Angelini C."/>
            <person name="Antonin V."/>
            <person name="Barry K.W."/>
            <person name="Bougher N.L."/>
            <person name="Buchanan P."/>
            <person name="Buyck B."/>
            <person name="Bense V."/>
            <person name="Catcheside P."/>
            <person name="Chovatia M."/>
            <person name="Cooper J."/>
            <person name="Damon W."/>
            <person name="Desjardin D."/>
            <person name="Finy P."/>
            <person name="Geml J."/>
            <person name="Haridas S."/>
            <person name="Hughes K."/>
            <person name="Justo A."/>
            <person name="Karasinski D."/>
            <person name="Kautmanova I."/>
            <person name="Kiss B."/>
            <person name="Kocsube S."/>
            <person name="Kotiranta H."/>
            <person name="LaButti K.M."/>
            <person name="Lechner B.E."/>
            <person name="Liimatainen K."/>
            <person name="Lipzen A."/>
            <person name="Lukacs Z."/>
            <person name="Mihaltcheva S."/>
            <person name="Morgado L.N."/>
            <person name="Niskanen T."/>
            <person name="Noordeloos M.E."/>
            <person name="Ohm R.A."/>
            <person name="Ortiz-Santana B."/>
            <person name="Ovrebo C."/>
            <person name="Racz N."/>
            <person name="Riley R."/>
            <person name="Savchenko A."/>
            <person name="Shiryaev A."/>
            <person name="Soop K."/>
            <person name="Spirin V."/>
            <person name="Szebenyi C."/>
            <person name="Tomsovsky M."/>
            <person name="Tulloss R.E."/>
            <person name="Uehling J."/>
            <person name="Grigoriev I.V."/>
            <person name="Vagvolgyi C."/>
            <person name="Papp T."/>
            <person name="Martin F.M."/>
            <person name="Miettinen O."/>
            <person name="Hibbett D.S."/>
            <person name="Nagy L.G."/>
        </authorList>
    </citation>
    <scope>NUCLEOTIDE SEQUENCE [LARGE SCALE GENOMIC DNA]</scope>
    <source>
        <strain evidence="1 2">NL-1719</strain>
    </source>
</reference>
<keyword evidence="2" id="KW-1185">Reference proteome</keyword>
<name>A0ACD3AX00_9AGAR</name>
<dbReference type="EMBL" id="ML208316">
    <property type="protein sequence ID" value="TFK70248.1"/>
    <property type="molecule type" value="Genomic_DNA"/>
</dbReference>
<proteinExistence type="predicted"/>
<protein>
    <submittedName>
        <fullName evidence="1">Uncharacterized protein</fullName>
    </submittedName>
</protein>
<gene>
    <name evidence="1" type="ORF">BDN72DRAFT_551801</name>
</gene>
<sequence>MKRSIGHTYGTSLLPRLGTFLTLTSLSFMTANAIFVPPLSSFIPSLTLPKGDLDLNVLDYTDRSTVGRRQGSAGGVTPPPPCTSICAPVLPLLGAACPTEECCNEQFDLSFFACLVCVGEANENPDFGPAQAQLDQLTQQCAAQSAPIAPLTIPSASLSSVIESAIANSLGPLTASTDSVLPTSILTQLPISSGSLSSPSMASATSVGASSTSPSISSPSTAASPAPSSWAVESRKVGWSLMCTLVVGWVVM</sequence>
<organism evidence="1 2">
    <name type="scientific">Pluteus cervinus</name>
    <dbReference type="NCBI Taxonomy" id="181527"/>
    <lineage>
        <taxon>Eukaryota</taxon>
        <taxon>Fungi</taxon>
        <taxon>Dikarya</taxon>
        <taxon>Basidiomycota</taxon>
        <taxon>Agaricomycotina</taxon>
        <taxon>Agaricomycetes</taxon>
        <taxon>Agaricomycetidae</taxon>
        <taxon>Agaricales</taxon>
        <taxon>Pluteineae</taxon>
        <taxon>Pluteaceae</taxon>
        <taxon>Pluteus</taxon>
    </lineage>
</organism>
<evidence type="ECO:0000313" key="1">
    <source>
        <dbReference type="EMBL" id="TFK70248.1"/>
    </source>
</evidence>
<dbReference type="Proteomes" id="UP000308600">
    <property type="component" value="Unassembled WGS sequence"/>
</dbReference>
<accession>A0ACD3AX00</accession>
<evidence type="ECO:0000313" key="2">
    <source>
        <dbReference type="Proteomes" id="UP000308600"/>
    </source>
</evidence>